<dbReference type="STRING" id="1406858.GCA_000710895_03370"/>
<name>A0A378YPN1_9NOCA</name>
<gene>
    <name evidence="1" type="ORF">NCTC1934_03635</name>
</gene>
<dbReference type="AlphaFoldDB" id="A0A378YPN1"/>
<keyword evidence="2" id="KW-1185">Reference proteome</keyword>
<proteinExistence type="predicted"/>
<dbReference type="Proteomes" id="UP000255467">
    <property type="component" value="Unassembled WGS sequence"/>
</dbReference>
<organism evidence="1 2">
    <name type="scientific">Nocardia otitidiscaviarum</name>
    <dbReference type="NCBI Taxonomy" id="1823"/>
    <lineage>
        <taxon>Bacteria</taxon>
        <taxon>Bacillati</taxon>
        <taxon>Actinomycetota</taxon>
        <taxon>Actinomycetes</taxon>
        <taxon>Mycobacteriales</taxon>
        <taxon>Nocardiaceae</taxon>
        <taxon>Nocardia</taxon>
    </lineage>
</organism>
<evidence type="ECO:0000313" key="2">
    <source>
        <dbReference type="Proteomes" id="UP000255467"/>
    </source>
</evidence>
<protein>
    <recommendedName>
        <fullName evidence="3">Transcriptional regulator, AbiEi antitoxin, Type IV TA system</fullName>
    </recommendedName>
</protein>
<sequence length="336" mass="36579">MSAAPVHRRPEVLLAGVDDDEIRRRCAGGTWRRVRRGVYAEQATYADLGAAERHRLLIEAAVPGLSVAAIVSHQSAAVLYGAPIPTAELGRVCVTRNRRGGGRVRTDVRVHCARVDRVVEWGGLVVTTPARTIVDLARTLPFEAAVVAGDAIARRFGVSALDLEEELGTAKRRHGCTQAHRVAEFLDPHSASIGESRSRVLFRRLGLPVPYSRGEVFTTGGRLVDHVDFYFPDTGVIGLFDQHYPPRRAPTSAATNTGMTRTGTTDAAASRAAMRREESLRALGFHVVRWSAAELPSPEIGARVRAALTRARRLNRAGYIHQAALPTPQPLTFRAL</sequence>
<accession>A0A378YPN1</accession>
<dbReference type="EMBL" id="UGRY01000002">
    <property type="protein sequence ID" value="SUA79106.1"/>
    <property type="molecule type" value="Genomic_DNA"/>
</dbReference>
<reference evidence="1 2" key="1">
    <citation type="submission" date="2018-06" db="EMBL/GenBank/DDBJ databases">
        <authorList>
            <consortium name="Pathogen Informatics"/>
            <person name="Doyle S."/>
        </authorList>
    </citation>
    <scope>NUCLEOTIDE SEQUENCE [LARGE SCALE GENOMIC DNA]</scope>
    <source>
        <strain evidence="1 2">NCTC1934</strain>
    </source>
</reference>
<evidence type="ECO:0000313" key="1">
    <source>
        <dbReference type="EMBL" id="SUA79106.1"/>
    </source>
</evidence>
<evidence type="ECO:0008006" key="3">
    <source>
        <dbReference type="Google" id="ProtNLM"/>
    </source>
</evidence>
<dbReference type="RefSeq" id="WP_039816148.1">
    <property type="nucleotide sequence ID" value="NZ_UGRY01000002.1"/>
</dbReference>
<dbReference type="OrthoDB" id="5517693at2"/>